<dbReference type="Gene3D" id="1.10.10.10">
    <property type="entry name" value="Winged helix-like DNA-binding domain superfamily/Winged helix DNA-binding domain"/>
    <property type="match status" value="1"/>
</dbReference>
<evidence type="ECO:0000259" key="7">
    <source>
        <dbReference type="Pfam" id="PF08281"/>
    </source>
</evidence>
<name>A0A8I0TVX6_9ACTN</name>
<dbReference type="Gene3D" id="1.10.1740.10">
    <property type="match status" value="1"/>
</dbReference>
<evidence type="ECO:0000313" key="9">
    <source>
        <dbReference type="Proteomes" id="UP000629287"/>
    </source>
</evidence>
<dbReference type="NCBIfam" id="TIGR02937">
    <property type="entry name" value="sigma70-ECF"/>
    <property type="match status" value="1"/>
</dbReference>
<proteinExistence type="inferred from homology"/>
<evidence type="ECO:0000256" key="5">
    <source>
        <dbReference type="SAM" id="MobiDB-lite"/>
    </source>
</evidence>
<dbReference type="SUPFAM" id="SSF88946">
    <property type="entry name" value="Sigma2 domain of RNA polymerase sigma factors"/>
    <property type="match status" value="1"/>
</dbReference>
<dbReference type="GO" id="GO:0003677">
    <property type="term" value="F:DNA binding"/>
    <property type="evidence" value="ECO:0007669"/>
    <property type="project" value="InterPro"/>
</dbReference>
<keyword evidence="4" id="KW-0804">Transcription</keyword>
<dbReference type="GO" id="GO:0016987">
    <property type="term" value="F:sigma factor activity"/>
    <property type="evidence" value="ECO:0007669"/>
    <property type="project" value="UniProtKB-KW"/>
</dbReference>
<evidence type="ECO:0000256" key="3">
    <source>
        <dbReference type="ARBA" id="ARBA00023082"/>
    </source>
</evidence>
<dbReference type="GeneID" id="86830468"/>
<feature type="region of interest" description="Disordered" evidence="5">
    <location>
        <begin position="187"/>
        <end position="210"/>
    </location>
</feature>
<feature type="domain" description="RNA polymerase sigma factor 70 region 4 type 2" evidence="7">
    <location>
        <begin position="132"/>
        <end position="182"/>
    </location>
</feature>
<dbReference type="GO" id="GO:0006352">
    <property type="term" value="P:DNA-templated transcription initiation"/>
    <property type="evidence" value="ECO:0007669"/>
    <property type="project" value="InterPro"/>
</dbReference>
<evidence type="ECO:0000259" key="6">
    <source>
        <dbReference type="Pfam" id="PF04542"/>
    </source>
</evidence>
<feature type="compositionally biased region" description="Basic and acidic residues" evidence="5">
    <location>
        <begin position="187"/>
        <end position="207"/>
    </location>
</feature>
<dbReference type="InterPro" id="IPR039425">
    <property type="entry name" value="RNA_pol_sigma-70-like"/>
</dbReference>
<keyword evidence="9" id="KW-1185">Reference proteome</keyword>
<dbReference type="InterPro" id="IPR007627">
    <property type="entry name" value="RNA_pol_sigma70_r2"/>
</dbReference>
<gene>
    <name evidence="8" type="ORF">H4687_005927</name>
</gene>
<accession>A0A8I0TVX6</accession>
<dbReference type="InterPro" id="IPR013249">
    <property type="entry name" value="RNA_pol_sigma70_r4_t2"/>
</dbReference>
<dbReference type="Proteomes" id="UP000629287">
    <property type="component" value="Unassembled WGS sequence"/>
</dbReference>
<organism evidence="8 9">
    <name type="scientific">Streptomyces stelliscabiei</name>
    <dbReference type="NCBI Taxonomy" id="146820"/>
    <lineage>
        <taxon>Bacteria</taxon>
        <taxon>Bacillati</taxon>
        <taxon>Actinomycetota</taxon>
        <taxon>Actinomycetes</taxon>
        <taxon>Kitasatosporales</taxon>
        <taxon>Streptomycetaceae</taxon>
        <taxon>Streptomyces</taxon>
    </lineage>
</organism>
<keyword evidence="3" id="KW-0731">Sigma factor</keyword>
<sequence length="226" mass="25226">MSDPERAQARAESSARARIRAGDREAFAEVYDAYARAVYNHAYRLTGDWSTAEEVMADTFLDAWRTRERLEPDGGSVKPWLLGMATNKARNANRGLGRRLAFLARRPAPAPVADFADETAGRLDDTRRLAAVRQVYGRLRRGEREVLALCVWAGLDYGQAAEALGVPVGTVRSRLSRARARLGRLTDERLREERPPHGEPGRRRGEAESEAVFAARPLKEIQEGSR</sequence>
<dbReference type="InterPro" id="IPR014284">
    <property type="entry name" value="RNA_pol_sigma-70_dom"/>
</dbReference>
<keyword evidence="2" id="KW-0805">Transcription regulation</keyword>
<comment type="similarity">
    <text evidence="1">Belongs to the sigma-70 factor family. ECF subfamily.</text>
</comment>
<evidence type="ECO:0000256" key="1">
    <source>
        <dbReference type="ARBA" id="ARBA00010641"/>
    </source>
</evidence>
<dbReference type="AlphaFoldDB" id="A0A8I0TVX6"/>
<reference evidence="8 9" key="1">
    <citation type="submission" date="2020-10" db="EMBL/GenBank/DDBJ databases">
        <title>Sequencing the genomes of 1000 actinobacteria strains.</title>
        <authorList>
            <person name="Klenk H.-P."/>
        </authorList>
    </citation>
    <scope>NUCLEOTIDE SEQUENCE [LARGE SCALE GENOMIC DNA]</scope>
    <source>
        <strain evidence="8 9">DSM 41803</strain>
    </source>
</reference>
<dbReference type="InterPro" id="IPR013324">
    <property type="entry name" value="RNA_pol_sigma_r3/r4-like"/>
</dbReference>
<dbReference type="RefSeq" id="WP_046919893.1">
    <property type="nucleotide sequence ID" value="NZ_JADBGF010000001.1"/>
</dbReference>
<dbReference type="InterPro" id="IPR036388">
    <property type="entry name" value="WH-like_DNA-bd_sf"/>
</dbReference>
<evidence type="ECO:0000313" key="8">
    <source>
        <dbReference type="EMBL" id="MBE1599798.1"/>
    </source>
</evidence>
<dbReference type="OrthoDB" id="5518337at2"/>
<evidence type="ECO:0000256" key="2">
    <source>
        <dbReference type="ARBA" id="ARBA00023015"/>
    </source>
</evidence>
<evidence type="ECO:0000256" key="4">
    <source>
        <dbReference type="ARBA" id="ARBA00023163"/>
    </source>
</evidence>
<dbReference type="PANTHER" id="PTHR43133:SF25">
    <property type="entry name" value="RNA POLYMERASE SIGMA FACTOR RFAY-RELATED"/>
    <property type="match status" value="1"/>
</dbReference>
<dbReference type="EMBL" id="JADBGF010000001">
    <property type="protein sequence ID" value="MBE1599798.1"/>
    <property type="molecule type" value="Genomic_DNA"/>
</dbReference>
<feature type="domain" description="RNA polymerase sigma-70 region 2" evidence="6">
    <location>
        <begin position="31"/>
        <end position="98"/>
    </location>
</feature>
<dbReference type="Pfam" id="PF08281">
    <property type="entry name" value="Sigma70_r4_2"/>
    <property type="match status" value="1"/>
</dbReference>
<protein>
    <submittedName>
        <fullName evidence="8">RNA polymerase sigma-70 factor (ECF subfamily)</fullName>
    </submittedName>
</protein>
<dbReference type="InterPro" id="IPR013325">
    <property type="entry name" value="RNA_pol_sigma_r2"/>
</dbReference>
<comment type="caution">
    <text evidence="8">The sequence shown here is derived from an EMBL/GenBank/DDBJ whole genome shotgun (WGS) entry which is preliminary data.</text>
</comment>
<dbReference type="PANTHER" id="PTHR43133">
    <property type="entry name" value="RNA POLYMERASE ECF-TYPE SIGMA FACTO"/>
    <property type="match status" value="1"/>
</dbReference>
<dbReference type="SUPFAM" id="SSF88659">
    <property type="entry name" value="Sigma3 and sigma4 domains of RNA polymerase sigma factors"/>
    <property type="match status" value="1"/>
</dbReference>
<dbReference type="Pfam" id="PF04542">
    <property type="entry name" value="Sigma70_r2"/>
    <property type="match status" value="1"/>
</dbReference>